<proteinExistence type="predicted"/>
<name>A0AAD9QCK5_ACRCE</name>
<dbReference type="EMBL" id="JARQWQ010000043">
    <property type="protein sequence ID" value="KAK2558803.1"/>
    <property type="molecule type" value="Genomic_DNA"/>
</dbReference>
<evidence type="ECO:0000313" key="2">
    <source>
        <dbReference type="Proteomes" id="UP001249851"/>
    </source>
</evidence>
<sequence length="217" mass="23340">MNVLKPNRNLVIADDVYTGATVPHLVPVMRAVAWKATTRYSSQVTAKACNASNIIRLNSSSSCMWTSGKAFPLLVIGSNKVAAVIAEHSLRPTTPLYEPLQCHNEHCLATMDYPILLPNLIQQMLSRRLVCRTVVESLQKAIFSIFVISSAVSVPAGCAAKSAPISSSLQIDCAFPATCLHSTMLSFNSRLKYAQAPEASGLASLNTCKKASRTSLS</sequence>
<protein>
    <submittedName>
        <fullName evidence="1">Uncharacterized protein</fullName>
    </submittedName>
</protein>
<comment type="caution">
    <text evidence="1">The sequence shown here is derived from an EMBL/GenBank/DDBJ whole genome shotgun (WGS) entry which is preliminary data.</text>
</comment>
<reference evidence="1" key="1">
    <citation type="journal article" date="2023" name="G3 (Bethesda)">
        <title>Whole genome assembly and annotation of the endangered Caribbean coral Acropora cervicornis.</title>
        <authorList>
            <person name="Selwyn J.D."/>
            <person name="Vollmer S.V."/>
        </authorList>
    </citation>
    <scope>NUCLEOTIDE SEQUENCE</scope>
    <source>
        <strain evidence="1">K2</strain>
    </source>
</reference>
<organism evidence="1 2">
    <name type="scientific">Acropora cervicornis</name>
    <name type="common">Staghorn coral</name>
    <dbReference type="NCBI Taxonomy" id="6130"/>
    <lineage>
        <taxon>Eukaryota</taxon>
        <taxon>Metazoa</taxon>
        <taxon>Cnidaria</taxon>
        <taxon>Anthozoa</taxon>
        <taxon>Hexacorallia</taxon>
        <taxon>Scleractinia</taxon>
        <taxon>Astrocoeniina</taxon>
        <taxon>Acroporidae</taxon>
        <taxon>Acropora</taxon>
    </lineage>
</organism>
<dbReference type="AlphaFoldDB" id="A0AAD9QCK5"/>
<dbReference type="Proteomes" id="UP001249851">
    <property type="component" value="Unassembled WGS sequence"/>
</dbReference>
<keyword evidence="2" id="KW-1185">Reference proteome</keyword>
<accession>A0AAD9QCK5</accession>
<gene>
    <name evidence="1" type="ORF">P5673_019018</name>
</gene>
<evidence type="ECO:0000313" key="1">
    <source>
        <dbReference type="EMBL" id="KAK2558803.1"/>
    </source>
</evidence>
<reference evidence="1" key="2">
    <citation type="journal article" date="2023" name="Science">
        <title>Genomic signatures of disease resistance in endangered staghorn corals.</title>
        <authorList>
            <person name="Vollmer S.V."/>
            <person name="Selwyn J.D."/>
            <person name="Despard B.A."/>
            <person name="Roesel C.L."/>
        </authorList>
    </citation>
    <scope>NUCLEOTIDE SEQUENCE</scope>
    <source>
        <strain evidence="1">K2</strain>
    </source>
</reference>